<dbReference type="InterPro" id="IPR015915">
    <property type="entry name" value="Kelch-typ_b-propeller"/>
</dbReference>
<protein>
    <submittedName>
        <fullName evidence="4">Uncharacterized protein</fullName>
    </submittedName>
</protein>
<reference evidence="4 5" key="1">
    <citation type="submission" date="2019-05" db="EMBL/GenBank/DDBJ databases">
        <title>Emergence of the Ug99 lineage of the wheat stem rust pathogen through somatic hybridization.</title>
        <authorList>
            <person name="Li F."/>
            <person name="Upadhyaya N.M."/>
            <person name="Sperschneider J."/>
            <person name="Matny O."/>
            <person name="Nguyen-Phuc H."/>
            <person name="Mago R."/>
            <person name="Raley C."/>
            <person name="Miller M.E."/>
            <person name="Silverstein K.A.T."/>
            <person name="Henningsen E."/>
            <person name="Hirsch C.D."/>
            <person name="Visser B."/>
            <person name="Pretorius Z.A."/>
            <person name="Steffenson B.J."/>
            <person name="Schwessinger B."/>
            <person name="Dodds P.N."/>
            <person name="Figueroa M."/>
        </authorList>
    </citation>
    <scope>NUCLEOTIDE SEQUENCE [LARGE SCALE GENOMIC DNA]</scope>
    <source>
        <strain evidence="4 5">Ug99</strain>
    </source>
</reference>
<dbReference type="InterPro" id="IPR011043">
    <property type="entry name" value="Gal_Oxase/kelch_b-propeller"/>
</dbReference>
<evidence type="ECO:0000259" key="3">
    <source>
        <dbReference type="Pfam" id="PF20842"/>
    </source>
</evidence>
<feature type="compositionally biased region" description="Low complexity" evidence="1">
    <location>
        <begin position="1"/>
        <end position="20"/>
    </location>
</feature>
<feature type="compositionally biased region" description="Low complexity" evidence="1">
    <location>
        <begin position="201"/>
        <end position="213"/>
    </location>
</feature>
<dbReference type="EMBL" id="VDEP01000435">
    <property type="protein sequence ID" value="KAA1084844.1"/>
    <property type="molecule type" value="Genomic_DNA"/>
</dbReference>
<feature type="domain" description="Rax2-like second" evidence="3">
    <location>
        <begin position="288"/>
        <end position="344"/>
    </location>
</feature>
<feature type="region of interest" description="Disordered" evidence="1">
    <location>
        <begin position="1"/>
        <end position="56"/>
    </location>
</feature>
<dbReference type="Proteomes" id="UP000325313">
    <property type="component" value="Unassembled WGS sequence"/>
</dbReference>
<sequence length="402" mass="42878">MSWVSHYSAHSQHSHSTTQANQTKPTHSTPNRPSYSLIQSNNNNNTTTTATAQQPSEPTIIATTNLGGSIHAICLTRSNQLIIGGRFDALNSTSSTSNIAIYDPLTHAISPLSNSSSIQGTVHAIECLNDDQIWIAGQFQNPISNDQIPNLISYSTKSHSFQSPNSLNLPNFNGPIYSLDHLISPSGESLIIGGQFSISINTNNPQQQQQTPNFFDPSTHNNNNNNNTLPLPTLGSSLAPVPLSNQATCWELDQNFDNGAVTLNLGTSVPVGGIRLGNSFANGGGTAGFHFINPITNQLDSCTTNCTLSRDLKLPYQDYIFPPNTAVNGVQLVITSKFGNVAGLHLLQLLSQGNTAYAVDQLNTGRSCRTGLGAAAQNTVKTTGNWNTVKANTNLPGTTEPV</sequence>
<dbReference type="PANTHER" id="PTHR31778">
    <property type="entry name" value="BUD SITE SELECTION PROTEIN RAX2"/>
    <property type="match status" value="1"/>
</dbReference>
<accession>A0A5B0N8U2</accession>
<name>A0A5B0N8U2_PUCGR</name>
<dbReference type="AlphaFoldDB" id="A0A5B0N8U2"/>
<evidence type="ECO:0000259" key="2">
    <source>
        <dbReference type="Pfam" id="PF12768"/>
    </source>
</evidence>
<gene>
    <name evidence="4" type="ORF">PGTUg99_000022</name>
</gene>
<proteinExistence type="predicted"/>
<evidence type="ECO:0000313" key="4">
    <source>
        <dbReference type="EMBL" id="KAA1084844.1"/>
    </source>
</evidence>
<dbReference type="Pfam" id="PF20842">
    <property type="entry name" value="Rax2_2"/>
    <property type="match status" value="1"/>
</dbReference>
<comment type="caution">
    <text evidence="4">The sequence shown here is derived from an EMBL/GenBank/DDBJ whole genome shotgun (WGS) entry which is preliminary data.</text>
</comment>
<dbReference type="InterPro" id="IPR048266">
    <property type="entry name" value="Rax2-like_second"/>
</dbReference>
<evidence type="ECO:0000256" key="1">
    <source>
        <dbReference type="SAM" id="MobiDB-lite"/>
    </source>
</evidence>
<dbReference type="Gene3D" id="2.120.10.80">
    <property type="entry name" value="Kelch-type beta propeller"/>
    <property type="match status" value="1"/>
</dbReference>
<dbReference type="PANTHER" id="PTHR31778:SF2">
    <property type="entry name" value="BUD SITE SELECTION PROTEIN RAX2"/>
    <property type="match status" value="1"/>
</dbReference>
<dbReference type="Pfam" id="PF12768">
    <property type="entry name" value="Rax2"/>
    <property type="match status" value="1"/>
</dbReference>
<dbReference type="GO" id="GO:1902929">
    <property type="term" value="C:plasma membrane of growing cell tip"/>
    <property type="evidence" value="ECO:0007669"/>
    <property type="project" value="TreeGrafter"/>
</dbReference>
<feature type="domain" description="Rax2-like C-terminal" evidence="2">
    <location>
        <begin position="64"/>
        <end position="139"/>
    </location>
</feature>
<dbReference type="SUPFAM" id="SSF50965">
    <property type="entry name" value="Galactose oxidase, central domain"/>
    <property type="match status" value="1"/>
</dbReference>
<feature type="compositionally biased region" description="Polar residues" evidence="1">
    <location>
        <begin position="21"/>
        <end position="40"/>
    </location>
</feature>
<evidence type="ECO:0000313" key="5">
    <source>
        <dbReference type="Proteomes" id="UP000325313"/>
    </source>
</evidence>
<feature type="region of interest" description="Disordered" evidence="1">
    <location>
        <begin position="201"/>
        <end position="230"/>
    </location>
</feature>
<organism evidence="4 5">
    <name type="scientific">Puccinia graminis f. sp. tritici</name>
    <dbReference type="NCBI Taxonomy" id="56615"/>
    <lineage>
        <taxon>Eukaryota</taxon>
        <taxon>Fungi</taxon>
        <taxon>Dikarya</taxon>
        <taxon>Basidiomycota</taxon>
        <taxon>Pucciniomycotina</taxon>
        <taxon>Pucciniomycetes</taxon>
        <taxon>Pucciniales</taxon>
        <taxon>Pucciniaceae</taxon>
        <taxon>Puccinia</taxon>
    </lineage>
</organism>
<dbReference type="InterPro" id="IPR024982">
    <property type="entry name" value="Rax2-like_C"/>
</dbReference>
<feature type="compositionally biased region" description="Low complexity" evidence="1">
    <location>
        <begin position="41"/>
        <end position="52"/>
    </location>
</feature>